<evidence type="ECO:0000256" key="13">
    <source>
        <dbReference type="HAMAP-Rule" id="MF_01850"/>
    </source>
</evidence>
<proteinExistence type="inferred from homology"/>
<reference evidence="16 17" key="1">
    <citation type="submission" date="2024-06" db="EMBL/GenBank/DDBJ databases">
        <title>Sorghum-associated microbial communities from plants grown in Nebraska, USA.</title>
        <authorList>
            <person name="Schachtman D."/>
        </authorList>
    </citation>
    <scope>NUCLEOTIDE SEQUENCE [LARGE SCALE GENOMIC DNA]</scope>
    <source>
        <strain evidence="16 17">2709</strain>
    </source>
</reference>
<comment type="subunit">
    <text evidence="13">Homodimer.</text>
</comment>
<dbReference type="SUPFAM" id="SSF52402">
    <property type="entry name" value="Adenine nucleotide alpha hydrolases-like"/>
    <property type="match status" value="1"/>
</dbReference>
<dbReference type="PANTHER" id="PTHR43686:SF1">
    <property type="entry name" value="AMINOTRAN_5 DOMAIN-CONTAINING PROTEIN"/>
    <property type="match status" value="1"/>
</dbReference>
<dbReference type="CDD" id="cd24138">
    <property type="entry name" value="TtcA-like"/>
    <property type="match status" value="1"/>
</dbReference>
<keyword evidence="11 13" id="KW-0408">Iron</keyword>
<comment type="similarity">
    <text evidence="13">Belongs to the TtcA family.</text>
</comment>
<feature type="compositionally biased region" description="Low complexity" evidence="14">
    <location>
        <begin position="315"/>
        <end position="330"/>
    </location>
</feature>
<evidence type="ECO:0000256" key="7">
    <source>
        <dbReference type="ARBA" id="ARBA00022741"/>
    </source>
</evidence>
<keyword evidence="8 13" id="KW-0067">ATP-binding</keyword>
<keyword evidence="2 13" id="KW-0963">Cytoplasm</keyword>
<dbReference type="InterPro" id="IPR012089">
    <property type="entry name" value="tRNA_Cyd_32_2_STrfase"/>
</dbReference>
<sequence>MSTLMAPEQTLASPAETGPAARSKAEREALKLEKRLCRQVGQAIADFNMIEAGDRVMVCLSGGKDSYGMLDILMKLQSRAPVPFELVAVNLDQMQPGFPAHILPDYLKGLNIEHHIETQDTYSIVKAKIPEGKTTCSLCSRLRRGILYSVARRLKCNKIALGHHRDDMLQTFFLNMFFGGKIKGMPPKLTSDNGEFVVIRPLANVPEKDLIDWAAHREFPIIPCNLCGSQENLQRKVVGNMLRDWDKKFPGRLETMFTALQNVVPSHLMDSSLHDFKSLQATGIPDEDGDKAFDEERFEAPAISTLGSLRWAAAPSASSCGSSSEPPASAVLAEAVK</sequence>
<comment type="subcellular location">
    <subcellularLocation>
        <location evidence="13">Cytoplasm</location>
    </subcellularLocation>
</comment>
<evidence type="ECO:0000256" key="8">
    <source>
        <dbReference type="ARBA" id="ARBA00022840"/>
    </source>
</evidence>
<keyword evidence="4 13" id="KW-0808">Transferase</keyword>
<keyword evidence="1 13" id="KW-0004">4Fe-4S</keyword>
<feature type="region of interest" description="Disordered" evidence="14">
    <location>
        <begin position="1"/>
        <end position="23"/>
    </location>
</feature>
<feature type="binding site" evidence="13">
    <location>
        <position position="139"/>
    </location>
    <ligand>
        <name>[4Fe-4S] cluster</name>
        <dbReference type="ChEBI" id="CHEBI:49883"/>
    </ligand>
</feature>
<organism evidence="16 17">
    <name type="scientific">Ottowia thiooxydans</name>
    <dbReference type="NCBI Taxonomy" id="219182"/>
    <lineage>
        <taxon>Bacteria</taxon>
        <taxon>Pseudomonadati</taxon>
        <taxon>Pseudomonadota</taxon>
        <taxon>Betaproteobacteria</taxon>
        <taxon>Burkholderiales</taxon>
        <taxon>Comamonadaceae</taxon>
        <taxon>Ottowia</taxon>
    </lineage>
</organism>
<dbReference type="Pfam" id="PF01171">
    <property type="entry name" value="ATP_bind_3"/>
    <property type="match status" value="1"/>
</dbReference>
<dbReference type="Gene3D" id="3.40.50.620">
    <property type="entry name" value="HUPs"/>
    <property type="match status" value="1"/>
</dbReference>
<keyword evidence="5 13" id="KW-0819">tRNA processing</keyword>
<evidence type="ECO:0000256" key="3">
    <source>
        <dbReference type="ARBA" id="ARBA00022555"/>
    </source>
</evidence>
<comment type="pathway">
    <text evidence="13">tRNA modification.</text>
</comment>
<dbReference type="EMBL" id="JBEPSH010000005">
    <property type="protein sequence ID" value="MET4577644.1"/>
    <property type="molecule type" value="Genomic_DNA"/>
</dbReference>
<dbReference type="InterPro" id="IPR011063">
    <property type="entry name" value="TilS/TtcA_N"/>
</dbReference>
<evidence type="ECO:0000259" key="15">
    <source>
        <dbReference type="Pfam" id="PF01171"/>
    </source>
</evidence>
<keyword evidence="9 13" id="KW-0460">Magnesium</keyword>
<evidence type="ECO:0000256" key="2">
    <source>
        <dbReference type="ARBA" id="ARBA00022490"/>
    </source>
</evidence>
<comment type="miscellaneous">
    <text evidence="13">The thiolation reaction likely consists of two steps: a first activation step by ATP to form an adenylated intermediate of the target base of tRNA, and a second nucleophilic substitution step of the sulfur (S) atom supplied by the hydrosulfide attached to the Fe-S cluster.</text>
</comment>
<feature type="region of interest" description="Disordered" evidence="14">
    <location>
        <begin position="315"/>
        <end position="337"/>
    </location>
</feature>
<comment type="cofactor">
    <cofactor evidence="13">
        <name>Mg(2+)</name>
        <dbReference type="ChEBI" id="CHEBI:18420"/>
    </cofactor>
</comment>
<name>A0ABV2Q9G2_9BURK</name>
<evidence type="ECO:0000313" key="17">
    <source>
        <dbReference type="Proteomes" id="UP001549320"/>
    </source>
</evidence>
<keyword evidence="6 13" id="KW-0479">Metal-binding</keyword>
<feature type="binding site" evidence="13">
    <location>
        <position position="227"/>
    </location>
    <ligand>
        <name>[4Fe-4S] cluster</name>
        <dbReference type="ChEBI" id="CHEBI:49883"/>
    </ligand>
</feature>
<comment type="caution">
    <text evidence="16">The sequence shown here is derived from an EMBL/GenBank/DDBJ whole genome shotgun (WGS) entry which is preliminary data.</text>
</comment>
<evidence type="ECO:0000256" key="11">
    <source>
        <dbReference type="ARBA" id="ARBA00023004"/>
    </source>
</evidence>
<evidence type="ECO:0000256" key="6">
    <source>
        <dbReference type="ARBA" id="ARBA00022723"/>
    </source>
</evidence>
<evidence type="ECO:0000256" key="14">
    <source>
        <dbReference type="SAM" id="MobiDB-lite"/>
    </source>
</evidence>
<feature type="short sequence motif" description="PP-loop motif" evidence="13">
    <location>
        <begin position="61"/>
        <end position="66"/>
    </location>
</feature>
<keyword evidence="10 13" id="KW-0694">RNA-binding</keyword>
<comment type="function">
    <text evidence="13">Catalyzes the ATP-dependent 2-thiolation of cytidine in position 32 of tRNA, to form 2-thiocytidine (s(2)C32). The sulfur atoms are provided by the cysteine/cysteine desulfurase (IscS) system.</text>
</comment>
<keyword evidence="3 13" id="KW-0820">tRNA-binding</keyword>
<dbReference type="NCBIfam" id="NF007972">
    <property type="entry name" value="PRK10696.1"/>
    <property type="match status" value="1"/>
</dbReference>
<dbReference type="InterPro" id="IPR014729">
    <property type="entry name" value="Rossmann-like_a/b/a_fold"/>
</dbReference>
<accession>A0ABV2Q9G2</accession>
<keyword evidence="12 13" id="KW-0411">Iron-sulfur</keyword>
<evidence type="ECO:0000256" key="1">
    <source>
        <dbReference type="ARBA" id="ARBA00022485"/>
    </source>
</evidence>
<feature type="binding site" evidence="13">
    <location>
        <position position="136"/>
    </location>
    <ligand>
        <name>[4Fe-4S] cluster</name>
        <dbReference type="ChEBI" id="CHEBI:49883"/>
    </ligand>
</feature>
<comment type="catalytic activity">
    <reaction evidence="13">
        <text>cytidine(32) in tRNA + S-sulfanyl-L-cysteinyl-[cysteine desulfurase] + AH2 + ATP = 2-thiocytidine(32) in tRNA + L-cysteinyl-[cysteine desulfurase] + A + AMP + diphosphate + H(+)</text>
        <dbReference type="Rhea" id="RHEA:57048"/>
        <dbReference type="Rhea" id="RHEA-COMP:10288"/>
        <dbReference type="Rhea" id="RHEA-COMP:12157"/>
        <dbReference type="Rhea" id="RHEA-COMP:12158"/>
        <dbReference type="Rhea" id="RHEA-COMP:14821"/>
        <dbReference type="ChEBI" id="CHEBI:13193"/>
        <dbReference type="ChEBI" id="CHEBI:15378"/>
        <dbReference type="ChEBI" id="CHEBI:17499"/>
        <dbReference type="ChEBI" id="CHEBI:29950"/>
        <dbReference type="ChEBI" id="CHEBI:30616"/>
        <dbReference type="ChEBI" id="CHEBI:33019"/>
        <dbReference type="ChEBI" id="CHEBI:61963"/>
        <dbReference type="ChEBI" id="CHEBI:82748"/>
        <dbReference type="ChEBI" id="CHEBI:141453"/>
        <dbReference type="ChEBI" id="CHEBI:456215"/>
    </reaction>
</comment>
<evidence type="ECO:0000313" key="16">
    <source>
        <dbReference type="EMBL" id="MET4577644.1"/>
    </source>
</evidence>
<dbReference type="Proteomes" id="UP001549320">
    <property type="component" value="Unassembled WGS sequence"/>
</dbReference>
<protein>
    <recommendedName>
        <fullName evidence="13">tRNA-cytidine(32) 2-sulfurtransferase</fullName>
        <ecNumber evidence="13">2.8.1.-</ecNumber>
    </recommendedName>
    <alternativeName>
        <fullName evidence="13">Two-thiocytidine biosynthesis protein A</fullName>
    </alternativeName>
    <alternativeName>
        <fullName evidence="13">tRNA 2-thiocytidine biosynthesis protein TtcA</fullName>
    </alternativeName>
</protein>
<evidence type="ECO:0000256" key="9">
    <source>
        <dbReference type="ARBA" id="ARBA00022842"/>
    </source>
</evidence>
<feature type="domain" description="tRNA(Ile)-lysidine/2-thiocytidine synthase N-terminal" evidence="15">
    <location>
        <begin position="56"/>
        <end position="218"/>
    </location>
</feature>
<dbReference type="HAMAP" id="MF_01850">
    <property type="entry name" value="TtcA"/>
    <property type="match status" value="1"/>
</dbReference>
<gene>
    <name evidence="13" type="primary">ttcA</name>
    <name evidence="16" type="ORF">ABIE13_002755</name>
</gene>
<keyword evidence="7 13" id="KW-0547">Nucleotide-binding</keyword>
<evidence type="ECO:0000256" key="10">
    <source>
        <dbReference type="ARBA" id="ARBA00022884"/>
    </source>
</evidence>
<dbReference type="PANTHER" id="PTHR43686">
    <property type="entry name" value="SULFURTRANSFERASE-RELATED"/>
    <property type="match status" value="1"/>
</dbReference>
<comment type="cofactor">
    <cofactor evidence="13">
        <name>[4Fe-4S] cluster</name>
        <dbReference type="ChEBI" id="CHEBI:49883"/>
    </cofactor>
    <text evidence="13">Binds 1 [4Fe-4S] cluster per subunit. The cluster is chelated by three Cys residues, the fourth Fe has a free coordination site that may bind a sulfur atom transferred from the persulfide of IscS.</text>
</comment>
<evidence type="ECO:0000256" key="4">
    <source>
        <dbReference type="ARBA" id="ARBA00022679"/>
    </source>
</evidence>
<keyword evidence="17" id="KW-1185">Reference proteome</keyword>
<dbReference type="EC" id="2.8.1.-" evidence="13"/>
<evidence type="ECO:0000256" key="5">
    <source>
        <dbReference type="ARBA" id="ARBA00022694"/>
    </source>
</evidence>
<evidence type="ECO:0000256" key="12">
    <source>
        <dbReference type="ARBA" id="ARBA00023014"/>
    </source>
</evidence>